<organism evidence="1 2">
    <name type="scientific">candidate division KSB3 bacterium</name>
    <dbReference type="NCBI Taxonomy" id="2044937"/>
    <lineage>
        <taxon>Bacteria</taxon>
        <taxon>candidate division KSB3</taxon>
    </lineage>
</organism>
<gene>
    <name evidence="1" type="ORF">CSB45_07295</name>
</gene>
<dbReference type="AlphaFoldDB" id="A0A2G6E6V4"/>
<comment type="caution">
    <text evidence="1">The sequence shown here is derived from an EMBL/GenBank/DDBJ whole genome shotgun (WGS) entry which is preliminary data.</text>
</comment>
<protein>
    <submittedName>
        <fullName evidence="1">Uncharacterized protein</fullName>
    </submittedName>
</protein>
<name>A0A2G6E6V4_9BACT</name>
<dbReference type="Proteomes" id="UP000229740">
    <property type="component" value="Unassembled WGS sequence"/>
</dbReference>
<accession>A0A2G6E6V4</accession>
<evidence type="ECO:0000313" key="2">
    <source>
        <dbReference type="Proteomes" id="UP000229740"/>
    </source>
</evidence>
<evidence type="ECO:0000313" key="1">
    <source>
        <dbReference type="EMBL" id="PID57622.1"/>
    </source>
</evidence>
<dbReference type="EMBL" id="PDPS01000026">
    <property type="protein sequence ID" value="PID57622.1"/>
    <property type="molecule type" value="Genomic_DNA"/>
</dbReference>
<proteinExistence type="predicted"/>
<sequence length="364" mass="39780">MKQLCQAYLAVFTVVALAVMLIPLAPRVSEAHSPVLLVEDNEDGTILVMAGFSNGKMAAGKTIQLKSQASGAVLWEGTLDENSEVLCPKQTEPYSIFFDGGPGHSIEKAGPLPKEGETVSEVTSEIGEAKTSATTCASLQVGEAVDAISPDSYQPLSKDFDDEIKALLPADPLLVKDASGVVRPLRIQESYQYHHLSGMKQIMAMLEKKKAAGKQVDIAIRPVGLCLGVTTGYLALEFAIRELYGDEVPEVQDFVMSTKTKMGGVWDTWDLYFGRRLAREDAEFGIAPKAYVFTAEQPSNGHKVIFTYNQSLAEDIKHLGAAKKSPEKFPEKEFQRAKKSFITGLLTQRADGDFGYFEVIEKNF</sequence>
<reference evidence="1 2" key="1">
    <citation type="submission" date="2017-10" db="EMBL/GenBank/DDBJ databases">
        <title>Novel microbial diversity and functional potential in the marine mammal oral microbiome.</title>
        <authorList>
            <person name="Dudek N.K."/>
            <person name="Sun C.L."/>
            <person name="Burstein D."/>
            <person name="Kantor R.S."/>
            <person name="Aliaga Goltsman D.S."/>
            <person name="Bik E.M."/>
            <person name="Thomas B.C."/>
            <person name="Banfield J.F."/>
            <person name="Relman D.A."/>
        </authorList>
    </citation>
    <scope>NUCLEOTIDE SEQUENCE [LARGE SCALE GENOMIC DNA]</scope>
    <source>
        <strain evidence="1">DOLZORAL124_49_17</strain>
    </source>
</reference>